<evidence type="ECO:0000313" key="1">
    <source>
        <dbReference type="EMBL" id="APZ78614.1"/>
    </source>
</evidence>
<reference evidence="1" key="1">
    <citation type="journal article" date="2016" name="Diagn. Microbiol. Infect. Dis.">
        <title>High-virulence CMY-2- and CTX-M-2-producing avian pathogenic Escherichia coli strains isolated from commercial turkeys.</title>
        <authorList>
            <person name="da Silva K.C."/>
            <person name="Cunha M.P."/>
            <person name="Cerdeira L."/>
            <person name="de Oliveira M.G."/>
            <person name="de Oliveira M.C."/>
            <person name="Gomes C.R."/>
            <person name="Lincopan N."/>
            <person name="Knobl T."/>
            <person name="Moreno A.M."/>
        </authorList>
    </citation>
    <scope>NUCLEOTIDE SEQUENCE</scope>
    <source>
        <strain evidence="1">JB10</strain>
        <plasmid evidence="1">pJB10</plasmid>
    </source>
</reference>
<gene>
    <name evidence="1" type="primary">SeT3</name>
    <name evidence="1" type="ORF">pJB10_0045</name>
</gene>
<dbReference type="AlphaFoldDB" id="A0A1P8VPR8"/>
<keyword evidence="1" id="KW-0614">Plasmid</keyword>
<dbReference type="EMBL" id="KX452392">
    <property type="protein sequence ID" value="APZ78614.1"/>
    <property type="molecule type" value="Genomic_DNA"/>
</dbReference>
<protein>
    <submittedName>
        <fullName evidence="1">SeT3</fullName>
    </submittedName>
</protein>
<accession>A0A1P8VPR8</accession>
<organism evidence="1">
    <name type="scientific">Escherichia coli</name>
    <dbReference type="NCBI Taxonomy" id="562"/>
    <lineage>
        <taxon>Bacteria</taxon>
        <taxon>Pseudomonadati</taxon>
        <taxon>Pseudomonadota</taxon>
        <taxon>Gammaproteobacteria</taxon>
        <taxon>Enterobacterales</taxon>
        <taxon>Enterobacteriaceae</taxon>
        <taxon>Escherichia</taxon>
    </lineage>
</organism>
<reference evidence="1" key="2">
    <citation type="submission" date="2016-06" db="EMBL/GenBank/DDBJ databases">
        <authorList>
            <person name="Silva K.C."/>
            <person name="Cunha M.V."/>
            <person name="Cerdeira L."/>
            <person name="Oliveira M.G.X."/>
            <person name="Oliveira M.C."/>
            <person name="Gomes C.R."/>
            <person name="Knobl T."/>
            <person name="Lincopan N."/>
        </authorList>
    </citation>
    <scope>NUCLEOTIDE SEQUENCE</scope>
    <source>
        <strain evidence="1">JB10</strain>
        <plasmid evidence="1">pJB10</plasmid>
    </source>
</reference>
<proteinExistence type="predicted"/>
<name>A0A1P8VPR8_ECOLX</name>
<sequence length="330" mass="35779">MHPPDDAVVPADPGPLQQVFFHHVDQRLSDIPERGGIVIFFHTVGVKVKLTHPVHKTEGLVPPVGFGADQGAVARIGGKEAVFKLRERDVPHLGGVIFREAQCNAPCAAGVIFRAVDTHRDAIPRPAVAGEGRQFFQGADGLDILVKAVFFFPQLRVEDIFPGLVDGFPVPAGDLGKQGEGQGDPARDIFPPLKHLVGTDLQEGGVVQYQPAELLFRRDPQQLLVFLIPAGDKMALVALLHDLSVQITGQLLIQGGDERVLQGKAVDDVAEAVFQELTQKRRLWLTGVACQVGDHPVGVSGDVPQGIRYALSTVVCHVMFFFTHPAYLFM</sequence>
<geneLocation type="plasmid" evidence="1">
    <name>pJB10</name>
</geneLocation>